<dbReference type="SMART" id="SM00564">
    <property type="entry name" value="PQQ"/>
    <property type="match status" value="5"/>
</dbReference>
<evidence type="ECO:0000259" key="2">
    <source>
        <dbReference type="Pfam" id="PF13360"/>
    </source>
</evidence>
<dbReference type="RefSeq" id="WP_197441299.1">
    <property type="nucleotide sequence ID" value="NZ_SIHI01000015.1"/>
</dbReference>
<dbReference type="PANTHER" id="PTHR34512:SF30">
    <property type="entry name" value="OUTER MEMBRANE PROTEIN ASSEMBLY FACTOR BAMB"/>
    <property type="match status" value="1"/>
</dbReference>
<feature type="domain" description="Pyrrolo-quinoline quinone repeat" evidence="2">
    <location>
        <begin position="428"/>
        <end position="556"/>
    </location>
</feature>
<accession>A0A5C5WJI1</accession>
<dbReference type="SUPFAM" id="SSF50998">
    <property type="entry name" value="Quinoprotein alcohol dehydrogenase-like"/>
    <property type="match status" value="2"/>
</dbReference>
<dbReference type="InterPro" id="IPR015943">
    <property type="entry name" value="WD40/YVTN_repeat-like_dom_sf"/>
</dbReference>
<dbReference type="PANTHER" id="PTHR34512">
    <property type="entry name" value="CELL SURFACE PROTEIN"/>
    <property type="match status" value="1"/>
</dbReference>
<gene>
    <name evidence="3" type="ORF">KOR42_36860</name>
</gene>
<evidence type="ECO:0000313" key="3">
    <source>
        <dbReference type="EMBL" id="TWT50002.1"/>
    </source>
</evidence>
<feature type="region of interest" description="Disordered" evidence="1">
    <location>
        <begin position="1392"/>
        <end position="1427"/>
    </location>
</feature>
<comment type="caution">
    <text evidence="3">The sequence shown here is derived from an EMBL/GenBank/DDBJ whole genome shotgun (WGS) entry which is preliminary data.</text>
</comment>
<dbReference type="InterPro" id="IPR011047">
    <property type="entry name" value="Quinoprotein_ADH-like_sf"/>
</dbReference>
<dbReference type="Proteomes" id="UP000317243">
    <property type="component" value="Unassembled WGS sequence"/>
</dbReference>
<reference evidence="3 4" key="1">
    <citation type="submission" date="2019-02" db="EMBL/GenBank/DDBJ databases">
        <title>Deep-cultivation of Planctomycetes and their phenomic and genomic characterization uncovers novel biology.</title>
        <authorList>
            <person name="Wiegand S."/>
            <person name="Jogler M."/>
            <person name="Boedeker C."/>
            <person name="Pinto D."/>
            <person name="Vollmers J."/>
            <person name="Rivas-Marin E."/>
            <person name="Kohn T."/>
            <person name="Peeters S.H."/>
            <person name="Heuer A."/>
            <person name="Rast P."/>
            <person name="Oberbeckmann S."/>
            <person name="Bunk B."/>
            <person name="Jeske O."/>
            <person name="Meyerdierks A."/>
            <person name="Storesund J.E."/>
            <person name="Kallscheuer N."/>
            <person name="Luecker S."/>
            <person name="Lage O.M."/>
            <person name="Pohl T."/>
            <person name="Merkel B.J."/>
            <person name="Hornburger P."/>
            <person name="Mueller R.-W."/>
            <person name="Bruemmer F."/>
            <person name="Labrenz M."/>
            <person name="Spormann A.M."/>
            <person name="Op Den Camp H."/>
            <person name="Overmann J."/>
            <person name="Amann R."/>
            <person name="Jetten M.S.M."/>
            <person name="Mascher T."/>
            <person name="Medema M.H."/>
            <person name="Devos D.P."/>
            <person name="Kaster A.-K."/>
            <person name="Ovreas L."/>
            <person name="Rohde M."/>
            <person name="Galperin M.Y."/>
            <person name="Jogler C."/>
        </authorList>
    </citation>
    <scope>NUCLEOTIDE SEQUENCE [LARGE SCALE GENOMIC DNA]</scope>
    <source>
        <strain evidence="3 4">KOR42</strain>
    </source>
</reference>
<proteinExistence type="predicted"/>
<dbReference type="InterPro" id="IPR018391">
    <property type="entry name" value="PQQ_b-propeller_rpt"/>
</dbReference>
<name>A0A5C5WJI1_9PLAN</name>
<dbReference type="InterPro" id="IPR002372">
    <property type="entry name" value="PQQ_rpt_dom"/>
</dbReference>
<dbReference type="EMBL" id="SIHI01000015">
    <property type="protein sequence ID" value="TWT50002.1"/>
    <property type="molecule type" value="Genomic_DNA"/>
</dbReference>
<keyword evidence="4" id="KW-1185">Reference proteome</keyword>
<evidence type="ECO:0000313" key="4">
    <source>
        <dbReference type="Proteomes" id="UP000317243"/>
    </source>
</evidence>
<evidence type="ECO:0000256" key="1">
    <source>
        <dbReference type="SAM" id="MobiDB-lite"/>
    </source>
</evidence>
<organism evidence="3 4">
    <name type="scientific">Thalassoglobus neptunius</name>
    <dbReference type="NCBI Taxonomy" id="1938619"/>
    <lineage>
        <taxon>Bacteria</taxon>
        <taxon>Pseudomonadati</taxon>
        <taxon>Planctomycetota</taxon>
        <taxon>Planctomycetia</taxon>
        <taxon>Planctomycetales</taxon>
        <taxon>Planctomycetaceae</taxon>
        <taxon>Thalassoglobus</taxon>
    </lineage>
</organism>
<sequence>MVVGLLATCLTILLPSTGRSQDATEEKNPIGEWFRNLDREVREGAEAIEQDKLGRDQLDSRTPQSQDLARRLDQARIAIEKRNWHDAIEILQFLIDSPDDSFFFNSRRELRSLKQEVQRILESVPPEALRNYQNRFHPAAARQLESALRQQDIDILHSTGLKFGATEPGQESLRHLAYRWRDEGQLESAADLLARIARQEKNRQVSARLAKQAVLIASEAGNTSLVESLTKEFGIPLDQTELRSSFPSHDGSQRIVTSPTPLLTDREFSPKNLVPAWNQPAIERFAIRDAVTHIFADLRQNGRTLIPVPASAVAAGKVVLRTLRSLEVREASTGQLVWEDRNVDDLESIVVNKMSDSLRTLHMSGRATEGSPLTSLLLRDQVSRSVSTDGEFVYVIENNSVLTESGRSNSYLWQRRVASEGKQDSGWGSNRLMVYDIDTGRPVWKIGGPVVEAPFSPPLAGTFFLGAPTVDGSELYIIGERDDQVMLFVLDRYNGELLWSQAVAIPSSPITSDIIRRYWSCTPTVSGPLVFCPTTCGWLVAVDRTTRQLAWGTRFSDRKQGGRRFRGGNAFQAIHDLNRRWDRSLVIPYGNFVITTPIELPNEFGNSSNFSFCLDRETGALVWKQEKDECLYLAGIHKDLAIYVGSNFVLARNVNERGRIAWKKPLTSDELSVCGRGVILNDELLLPLADHRIAVVNLETGEHWKTFQLAVEGASFGNMQVSGNHLVSVSSFDSLAIALDGSIGSQLEQSEEFVRTLRNINQLISEGMDQEAFELCRSVRERLKNDPNIEFSIDPVDELYWNLINKIILNHEGDLEALSDLAHEGADRVKIRQRLVNTAIDSGEVVTAVAICMELLKTSSLDVFLEEGNRTVRIDSWIAGKLDQILRECSESERLEIERTISLKAVELRDHLNIDRLARALSSTPTGTQLQFELAIQDRTEDRFSNALLRFERVLDSSDEDLKVPAWVEMASIYRENKLVADERGIWNEILKAAPTVIRGGIDSHAAAKNALLEHDELEAKTPAIEESWGDSWEALRAGTLGRDDHVLAIPQQGESSPVVASKNYLYHPQQQRIRVEDGKSGQLYWTFPVRSIPYLSRSSGVGILHAGSMSYFVHRGVLHAVQVLDREVPWSYSPDISGAAASRLRRPSRHDSYSLVNPVVFRNHLNLTSQSTLTGFLLAANSSAVLVIEEELHALDPLTGELLWTETEIDARKTGRPSGSDFLLTSHRRDTQRIRGVDGGLVEEITDPDFASECLKVNANSIVTFSQPSEKKNDAWVLALTRMDDEQDVWSIEIDDSSSMTEIDSQTVAVLASTGELSLIDLVSGEQRPLGSIPGELMRENKRIYCFVDDLRVFVKVAHGDASSGYVNLPSFRTPGTLFAFDRSGGFLWSRTTESLNPPKPDAESEPEPEDPPAQRRNRKNRKDRNWTMNLVTREVENSPLIVFVSDQPEPKLDSSFRKLRLVGLDKRTGETVVEWERLSNSGGFSYIHFDRSKRLIDLWTYNERLKIKPTKQVATSQERTQ</sequence>
<dbReference type="Pfam" id="PF13360">
    <property type="entry name" value="PQQ_2"/>
    <property type="match status" value="1"/>
</dbReference>
<dbReference type="Gene3D" id="2.130.10.10">
    <property type="entry name" value="YVTN repeat-like/Quinoprotein amine dehydrogenase"/>
    <property type="match status" value="2"/>
</dbReference>
<protein>
    <submittedName>
        <fullName evidence="3">Outer membrane biogenesis protein BamB</fullName>
    </submittedName>
</protein>